<evidence type="ECO:0000256" key="7">
    <source>
        <dbReference type="ARBA" id="ARBA00022884"/>
    </source>
</evidence>
<organism evidence="10 11">
    <name type="scientific">Paramuricea clavata</name>
    <name type="common">Red gorgonian</name>
    <name type="synonym">Violescent sea-whip</name>
    <dbReference type="NCBI Taxonomy" id="317549"/>
    <lineage>
        <taxon>Eukaryota</taxon>
        <taxon>Metazoa</taxon>
        <taxon>Cnidaria</taxon>
        <taxon>Anthozoa</taxon>
        <taxon>Octocorallia</taxon>
        <taxon>Malacalcyonacea</taxon>
        <taxon>Plexauridae</taxon>
        <taxon>Paramuricea</taxon>
    </lineage>
</organism>
<evidence type="ECO:0000256" key="9">
    <source>
        <dbReference type="ARBA" id="ARBA00022918"/>
    </source>
</evidence>
<dbReference type="InterPro" id="IPR043128">
    <property type="entry name" value="Rev_trsase/Diguanyl_cyclase"/>
</dbReference>
<dbReference type="OrthoDB" id="2155711at2759"/>
<dbReference type="GO" id="GO:0004519">
    <property type="term" value="F:endonuclease activity"/>
    <property type="evidence" value="ECO:0007669"/>
    <property type="project" value="UniProtKB-KW"/>
</dbReference>
<dbReference type="Gene3D" id="3.30.420.10">
    <property type="entry name" value="Ribonuclease H-like superfamily/Ribonuclease H"/>
    <property type="match status" value="1"/>
</dbReference>
<gene>
    <name evidence="10" type="ORF">PACLA_8A004503</name>
</gene>
<evidence type="ECO:0000256" key="8">
    <source>
        <dbReference type="ARBA" id="ARBA00022908"/>
    </source>
</evidence>
<dbReference type="CDD" id="cd01647">
    <property type="entry name" value="RT_LTR"/>
    <property type="match status" value="1"/>
</dbReference>
<keyword evidence="5" id="KW-0378">Hydrolase</keyword>
<dbReference type="InterPro" id="IPR001584">
    <property type="entry name" value="Integrase_cat-core"/>
</dbReference>
<name>A0A7D9JA06_PARCT</name>
<dbReference type="InterPro" id="IPR000477">
    <property type="entry name" value="RT_dom"/>
</dbReference>
<dbReference type="Proteomes" id="UP001152795">
    <property type="component" value="Unassembled WGS sequence"/>
</dbReference>
<evidence type="ECO:0000313" key="10">
    <source>
        <dbReference type="EMBL" id="CAB4025058.1"/>
    </source>
</evidence>
<dbReference type="Pfam" id="PF00078">
    <property type="entry name" value="RVT_1"/>
    <property type="match status" value="1"/>
</dbReference>
<evidence type="ECO:0000256" key="5">
    <source>
        <dbReference type="ARBA" id="ARBA00022801"/>
    </source>
</evidence>
<keyword evidence="3" id="KW-0540">Nuclease</keyword>
<sequence length="853" mass="97552">VFRLRLNEANLDGLLRESLERSHVSTRRLNEERALTVAFQRKQRYRLSSTNYYIRASGISDQKQKRAILLHLAGAEIQEIFETLPDTGDDYKTALEKLNEHFNPCKNIAFERHVFRQATQRADESMDAFVTRLRTLAKTCQFDTSLDEMIRDQVIEKCASNALRRRLLREQELTLNNLLSIARSFELADCQALESNKKIFNNHGLEQSDDDSSENECLFTLTAHNVHHRSDSLHMLEIEHIPVQMLIDSGASVNVLDLETYHRLKARKGVQLMPSTLRVYAYGSTTPLNIMGTVRPFVFTHTENSPITSRKFPSTPTSNLLVSPHVEFPSTQAKQISAKLEELERLHIIETVRGPTPWVSPLVIVPKSSCEIRVCVDMRQVNTAVIRERYPIPTVEESLQDLNGAAVFSKLDLKWGYHQIELDEKSRELTTFTTHDGLYRYKRLMFGISAAPEIYQHAIQQVLHGLLGNGDFFGFDISARGIRPNAQSVEAICNAPAPTNASEVRSFLGLASFCRRFIPAFSTIAYPLSELTRKAVPWQWTNTHQSSFDKLRKMLTRDCVMAHYDPAAPTQLRVDASPVELSTAAAVIINRMKYNGPQFVAIDLYLREHGITHRRVTPYWPQANSEVERFNRTLEKAIRAANTEGKDWKSELNTFLLNYRATAHCTTGKSPAVLLFGREIRTKLPSLNTSQRDRCQKAKMKKYADEKRRAAPSNIKRGDKVLLKQERKNKLSTKNEPDPYIVVGTKGTSLLLKRRAEPEIMRNSPEDHFRQILHLSTRIIMLDHWHQMENRNYGYGGNQPFVQCVLRNEYIAIVQAFFHSEGMVPDSHTAQMSRGFSDNILDITPEIFPIYLS</sequence>
<keyword evidence="11" id="KW-1185">Reference proteome</keyword>
<dbReference type="InterPro" id="IPR043502">
    <property type="entry name" value="DNA/RNA_pol_sf"/>
</dbReference>
<dbReference type="InterPro" id="IPR036397">
    <property type="entry name" value="RNaseH_sf"/>
</dbReference>
<dbReference type="AlphaFoldDB" id="A0A7D9JA06"/>
<dbReference type="GO" id="GO:0006508">
    <property type="term" value="P:proteolysis"/>
    <property type="evidence" value="ECO:0007669"/>
    <property type="project" value="InterPro"/>
</dbReference>
<proteinExistence type="predicted"/>
<dbReference type="FunFam" id="3.30.70.270:FF:000026">
    <property type="entry name" value="Transposon Ty3-G Gag-Pol polyprotein"/>
    <property type="match status" value="1"/>
</dbReference>
<dbReference type="PROSITE" id="PS00141">
    <property type="entry name" value="ASP_PROTEASE"/>
    <property type="match status" value="1"/>
</dbReference>
<feature type="non-terminal residue" evidence="10">
    <location>
        <position position="853"/>
    </location>
</feature>
<dbReference type="GO" id="GO:0003964">
    <property type="term" value="F:RNA-directed DNA polymerase activity"/>
    <property type="evidence" value="ECO:0007669"/>
    <property type="project" value="UniProtKB-KW"/>
</dbReference>
<keyword evidence="1" id="KW-0808">Transferase</keyword>
<dbReference type="GO" id="GO:0004190">
    <property type="term" value="F:aspartic-type endopeptidase activity"/>
    <property type="evidence" value="ECO:0007669"/>
    <property type="project" value="InterPro"/>
</dbReference>
<evidence type="ECO:0000256" key="3">
    <source>
        <dbReference type="ARBA" id="ARBA00022722"/>
    </source>
</evidence>
<feature type="non-terminal residue" evidence="10">
    <location>
        <position position="1"/>
    </location>
</feature>
<dbReference type="Gene3D" id="3.30.70.270">
    <property type="match status" value="2"/>
</dbReference>
<evidence type="ECO:0000256" key="1">
    <source>
        <dbReference type="ARBA" id="ARBA00022679"/>
    </source>
</evidence>
<dbReference type="SUPFAM" id="SSF56672">
    <property type="entry name" value="DNA/RNA polymerases"/>
    <property type="match status" value="1"/>
</dbReference>
<dbReference type="PROSITE" id="PS50994">
    <property type="entry name" value="INTEGRASE"/>
    <property type="match status" value="1"/>
</dbReference>
<reference evidence="10" key="1">
    <citation type="submission" date="2020-04" db="EMBL/GenBank/DDBJ databases">
        <authorList>
            <person name="Alioto T."/>
            <person name="Alioto T."/>
            <person name="Gomez Garrido J."/>
        </authorList>
    </citation>
    <scope>NUCLEOTIDE SEQUENCE</scope>
    <source>
        <strain evidence="10">A484AB</strain>
    </source>
</reference>
<comment type="caution">
    <text evidence="10">The sequence shown here is derived from an EMBL/GenBank/DDBJ whole genome shotgun (WGS) entry which is preliminary data.</text>
</comment>
<keyword evidence="9" id="KW-0695">RNA-directed DNA polymerase</keyword>
<dbReference type="Gene3D" id="3.10.10.10">
    <property type="entry name" value="HIV Type 1 Reverse Transcriptase, subunit A, domain 1"/>
    <property type="match status" value="1"/>
</dbReference>
<dbReference type="InterPro" id="IPR001969">
    <property type="entry name" value="Aspartic_peptidase_AS"/>
</dbReference>
<evidence type="ECO:0000256" key="4">
    <source>
        <dbReference type="ARBA" id="ARBA00022759"/>
    </source>
</evidence>
<dbReference type="GO" id="GO:0003723">
    <property type="term" value="F:RNA binding"/>
    <property type="evidence" value="ECO:0007669"/>
    <property type="project" value="UniProtKB-KW"/>
</dbReference>
<protein>
    <submittedName>
        <fullName evidence="10">Transposon Ty3-I Gag-Pol poly</fullName>
    </submittedName>
</protein>
<dbReference type="Pfam" id="PF17919">
    <property type="entry name" value="RT_RNaseH_2"/>
    <property type="match status" value="1"/>
</dbReference>
<dbReference type="EMBL" id="CACRXK020013384">
    <property type="protein sequence ID" value="CAB4025058.1"/>
    <property type="molecule type" value="Genomic_DNA"/>
</dbReference>
<dbReference type="InterPro" id="IPR041577">
    <property type="entry name" value="RT_RNaseH_2"/>
</dbReference>
<keyword evidence="2" id="KW-0548">Nucleotidyltransferase</keyword>
<dbReference type="GO" id="GO:0015074">
    <property type="term" value="P:DNA integration"/>
    <property type="evidence" value="ECO:0007669"/>
    <property type="project" value="UniProtKB-KW"/>
</dbReference>
<accession>A0A7D9JA06</accession>
<evidence type="ECO:0000256" key="2">
    <source>
        <dbReference type="ARBA" id="ARBA00022695"/>
    </source>
</evidence>
<keyword evidence="4" id="KW-0255">Endonuclease</keyword>
<evidence type="ECO:0000256" key="6">
    <source>
        <dbReference type="ARBA" id="ARBA00022842"/>
    </source>
</evidence>
<dbReference type="InterPro" id="IPR050951">
    <property type="entry name" value="Retrovirus_Pol_polyprotein"/>
</dbReference>
<dbReference type="InterPro" id="IPR012337">
    <property type="entry name" value="RNaseH-like_sf"/>
</dbReference>
<dbReference type="PANTHER" id="PTHR37984">
    <property type="entry name" value="PROTEIN CBG26694"/>
    <property type="match status" value="1"/>
</dbReference>
<dbReference type="InterPro" id="IPR021109">
    <property type="entry name" value="Peptidase_aspartic_dom_sf"/>
</dbReference>
<keyword evidence="8" id="KW-0229">DNA integration</keyword>
<evidence type="ECO:0000313" key="11">
    <source>
        <dbReference type="Proteomes" id="UP001152795"/>
    </source>
</evidence>
<keyword evidence="7" id="KW-0694">RNA-binding</keyword>
<dbReference type="PANTHER" id="PTHR37984:SF11">
    <property type="entry name" value="INTEGRASE CATALYTIC DOMAIN-CONTAINING PROTEIN"/>
    <property type="match status" value="1"/>
</dbReference>
<dbReference type="SUPFAM" id="SSF53098">
    <property type="entry name" value="Ribonuclease H-like"/>
    <property type="match status" value="1"/>
</dbReference>
<keyword evidence="6" id="KW-0460">Magnesium</keyword>
<dbReference type="Gene3D" id="2.40.70.10">
    <property type="entry name" value="Acid Proteases"/>
    <property type="match status" value="1"/>
</dbReference>